<dbReference type="Pfam" id="PF01592">
    <property type="entry name" value="NifU_N"/>
    <property type="match status" value="1"/>
</dbReference>
<gene>
    <name evidence="3" type="ORF">HLH27_09380</name>
</gene>
<feature type="region of interest" description="Disordered" evidence="1">
    <location>
        <begin position="13"/>
        <end position="35"/>
    </location>
</feature>
<protein>
    <submittedName>
        <fullName evidence="3">SUF system NifU family Fe-S cluster assembly protein</fullName>
    </submittedName>
</protein>
<dbReference type="SUPFAM" id="SSF82649">
    <property type="entry name" value="SufE/NifU"/>
    <property type="match status" value="1"/>
</dbReference>
<dbReference type="EMBL" id="JABEQK010000006">
    <property type="protein sequence ID" value="MBB2205224.1"/>
    <property type="molecule type" value="Genomic_DNA"/>
</dbReference>
<keyword evidence="4" id="KW-1185">Reference proteome</keyword>
<dbReference type="CDD" id="cd06664">
    <property type="entry name" value="IscU_like"/>
    <property type="match status" value="1"/>
</dbReference>
<feature type="domain" description="NIF system FeS cluster assembly NifU N-terminal" evidence="2">
    <location>
        <begin position="7"/>
        <end position="137"/>
    </location>
</feature>
<evidence type="ECO:0000256" key="1">
    <source>
        <dbReference type="SAM" id="MobiDB-lite"/>
    </source>
</evidence>
<evidence type="ECO:0000313" key="4">
    <source>
        <dbReference type="Proteomes" id="UP000540556"/>
    </source>
</evidence>
<sequence>MDQDGLYQRQVIERARTPVHAGPLDGATGRGEGTNPMCGDRVRVGVWLDADGRIETVRHQTRGCAICLASADMMAGLAAGQDRSGAVTMGRDFAALLQTGQDGDAPPELMVFAPLHRHRSRIRCATLAWSALEAALAEVPVGTPVGETRDGMRRE</sequence>
<proteinExistence type="predicted"/>
<comment type="caution">
    <text evidence="3">The sequence shown here is derived from an EMBL/GenBank/DDBJ whole genome shotgun (WGS) entry which is preliminary data.</text>
</comment>
<dbReference type="GO" id="GO:0051536">
    <property type="term" value="F:iron-sulfur cluster binding"/>
    <property type="evidence" value="ECO:0007669"/>
    <property type="project" value="InterPro"/>
</dbReference>
<name>A0A7W4PR87_9PROT</name>
<evidence type="ECO:0000259" key="2">
    <source>
        <dbReference type="Pfam" id="PF01592"/>
    </source>
</evidence>
<reference evidence="3 4" key="1">
    <citation type="submission" date="2020-04" db="EMBL/GenBank/DDBJ databases">
        <title>Description of novel Gluconacetobacter.</title>
        <authorList>
            <person name="Sombolestani A."/>
        </authorList>
    </citation>
    <scope>NUCLEOTIDE SEQUENCE [LARGE SCALE GENOMIC DNA]</scope>
    <source>
        <strain evidence="3 4">LMG 27800</strain>
    </source>
</reference>
<organism evidence="3 4">
    <name type="scientific">Gluconacetobacter takamatsuzukensis</name>
    <dbReference type="NCBI Taxonomy" id="1286190"/>
    <lineage>
        <taxon>Bacteria</taxon>
        <taxon>Pseudomonadati</taxon>
        <taxon>Pseudomonadota</taxon>
        <taxon>Alphaproteobacteria</taxon>
        <taxon>Acetobacterales</taxon>
        <taxon>Acetobacteraceae</taxon>
        <taxon>Gluconacetobacter</taxon>
    </lineage>
</organism>
<dbReference type="PANTHER" id="PTHR10093">
    <property type="entry name" value="IRON-SULFUR CLUSTER ASSEMBLY ENZYME NIFU HOMOLOG"/>
    <property type="match status" value="1"/>
</dbReference>
<dbReference type="GO" id="GO:0016226">
    <property type="term" value="P:iron-sulfur cluster assembly"/>
    <property type="evidence" value="ECO:0007669"/>
    <property type="project" value="InterPro"/>
</dbReference>
<dbReference type="AlphaFoldDB" id="A0A7W4PR87"/>
<dbReference type="NCBIfam" id="TIGR01994">
    <property type="entry name" value="SUF_scaf_2"/>
    <property type="match status" value="1"/>
</dbReference>
<evidence type="ECO:0000313" key="3">
    <source>
        <dbReference type="EMBL" id="MBB2205224.1"/>
    </source>
</evidence>
<accession>A0A7W4PR87</accession>
<dbReference type="Proteomes" id="UP000540556">
    <property type="component" value="Unassembled WGS sequence"/>
</dbReference>
<dbReference type="InterPro" id="IPR002871">
    <property type="entry name" value="NIF_FeS_clus_asmbl_NifU_N"/>
</dbReference>
<dbReference type="RefSeq" id="WP_182949759.1">
    <property type="nucleotide sequence ID" value="NZ_JABEQK010000006.1"/>
</dbReference>
<dbReference type="Gene3D" id="3.90.1010.10">
    <property type="match status" value="1"/>
</dbReference>
<dbReference type="GO" id="GO:0005506">
    <property type="term" value="F:iron ion binding"/>
    <property type="evidence" value="ECO:0007669"/>
    <property type="project" value="InterPro"/>
</dbReference>